<protein>
    <submittedName>
        <fullName evidence="2">Oxidoreductase</fullName>
        <ecNumber evidence="2">1.-.-.-</ecNumber>
    </submittedName>
</protein>
<dbReference type="GO" id="GO:0016491">
    <property type="term" value="F:oxidoreductase activity"/>
    <property type="evidence" value="ECO:0007669"/>
    <property type="project" value="UniProtKB-KW"/>
</dbReference>
<organism evidence="2 3">
    <name type="scientific">Gimesia panareensis</name>
    <dbReference type="NCBI Taxonomy" id="2527978"/>
    <lineage>
        <taxon>Bacteria</taxon>
        <taxon>Pseudomonadati</taxon>
        <taxon>Planctomycetota</taxon>
        <taxon>Planctomycetia</taxon>
        <taxon>Planctomycetales</taxon>
        <taxon>Planctomycetaceae</taxon>
        <taxon>Gimesia</taxon>
    </lineage>
</organism>
<name>A0A518FMA9_9PLAN</name>
<evidence type="ECO:0000313" key="2">
    <source>
        <dbReference type="EMBL" id="QDV17506.1"/>
    </source>
</evidence>
<accession>A0A518FMA9</accession>
<evidence type="ECO:0000313" key="3">
    <source>
        <dbReference type="Proteomes" id="UP000320839"/>
    </source>
</evidence>
<dbReference type="PRINTS" id="PR00420">
    <property type="entry name" value="RNGMNOXGNASE"/>
</dbReference>
<proteinExistence type="predicted"/>
<dbReference type="InterPro" id="IPR036188">
    <property type="entry name" value="FAD/NAD-bd_sf"/>
</dbReference>
<dbReference type="Pfam" id="PF01494">
    <property type="entry name" value="FAD_binding_3"/>
    <property type="match status" value="1"/>
</dbReference>
<reference evidence="2 3" key="1">
    <citation type="submission" date="2019-02" db="EMBL/GenBank/DDBJ databases">
        <title>Deep-cultivation of Planctomycetes and their phenomic and genomic characterization uncovers novel biology.</title>
        <authorList>
            <person name="Wiegand S."/>
            <person name="Jogler M."/>
            <person name="Boedeker C."/>
            <person name="Pinto D."/>
            <person name="Vollmers J."/>
            <person name="Rivas-Marin E."/>
            <person name="Kohn T."/>
            <person name="Peeters S.H."/>
            <person name="Heuer A."/>
            <person name="Rast P."/>
            <person name="Oberbeckmann S."/>
            <person name="Bunk B."/>
            <person name="Jeske O."/>
            <person name="Meyerdierks A."/>
            <person name="Storesund J.E."/>
            <person name="Kallscheuer N."/>
            <person name="Luecker S."/>
            <person name="Lage O.M."/>
            <person name="Pohl T."/>
            <person name="Merkel B.J."/>
            <person name="Hornburger P."/>
            <person name="Mueller R.-W."/>
            <person name="Bruemmer F."/>
            <person name="Labrenz M."/>
            <person name="Spormann A.M."/>
            <person name="Op den Camp H."/>
            <person name="Overmann J."/>
            <person name="Amann R."/>
            <person name="Jetten M.S.M."/>
            <person name="Mascher T."/>
            <person name="Medema M.H."/>
            <person name="Devos D.P."/>
            <person name="Kaster A.-K."/>
            <person name="Ovreas L."/>
            <person name="Rohde M."/>
            <person name="Galperin M.Y."/>
            <person name="Jogler C."/>
        </authorList>
    </citation>
    <scope>NUCLEOTIDE SEQUENCE [LARGE SCALE GENOMIC DNA]</scope>
    <source>
        <strain evidence="2 3">Pan153</strain>
    </source>
</reference>
<dbReference type="Proteomes" id="UP000320839">
    <property type="component" value="Chromosome"/>
</dbReference>
<dbReference type="RefSeq" id="WP_197995063.1">
    <property type="nucleotide sequence ID" value="NZ_CP036317.1"/>
</dbReference>
<dbReference type="InterPro" id="IPR002938">
    <property type="entry name" value="FAD-bd"/>
</dbReference>
<dbReference type="SUPFAM" id="SSF51905">
    <property type="entry name" value="FAD/NAD(P)-binding domain"/>
    <property type="match status" value="1"/>
</dbReference>
<dbReference type="AlphaFoldDB" id="A0A518FMA9"/>
<dbReference type="GO" id="GO:0071949">
    <property type="term" value="F:FAD binding"/>
    <property type="evidence" value="ECO:0007669"/>
    <property type="project" value="InterPro"/>
</dbReference>
<keyword evidence="2" id="KW-0560">Oxidoreductase</keyword>
<dbReference type="EMBL" id="CP036317">
    <property type="protein sequence ID" value="QDV17506.1"/>
    <property type="molecule type" value="Genomic_DNA"/>
</dbReference>
<feature type="domain" description="FAD-binding" evidence="1">
    <location>
        <begin position="18"/>
        <end position="75"/>
    </location>
</feature>
<evidence type="ECO:0000259" key="1">
    <source>
        <dbReference type="Pfam" id="PF01494"/>
    </source>
</evidence>
<dbReference type="InterPro" id="IPR050407">
    <property type="entry name" value="Geranylgeranyl_reductase"/>
</dbReference>
<dbReference type="EC" id="1.-.-.-" evidence="2"/>
<dbReference type="PANTHER" id="PTHR42685:SF22">
    <property type="entry name" value="CONDITIONED MEDIUM FACTOR RECEPTOR 1"/>
    <property type="match status" value="1"/>
</dbReference>
<gene>
    <name evidence="2" type="ORF">Pan153_21590</name>
</gene>
<sequence length="387" mass="41878">MTPLKTISIAEASSRHWDVIVIGAGPAGAVAAHQFGRSGLQVLLIERKIFPRYKVCGGCLNQRAVNALKEAGLGMVLDRLNAVPLDQFQMRYRGRELQIPLPGGLAVSRSALDVELARMALESGVSFLSETAALVCGDSHPEQTRMVELFQQGALCGTARASVILVADGLGHPSLQNCEEFESVVSQDSRIGVGVLLPGGQIQDYTAGTIHMAIHKHGYVGLARVEEGQLNIAAAMDRSFIKQQQSPTGAVVRILQESGFPIPPAIGEQNLKGTIPLTRKTVRPVAHRLILVGDAAGYLEPFTGEGMSNAISEGIAAASILPRGLHNWDQSLEQEWLQVHQTLTMQRLHWCRWLAQLLRSPTAIGVGLRLFRWFPGIARPIVASLNH</sequence>
<dbReference type="PANTHER" id="PTHR42685">
    <property type="entry name" value="GERANYLGERANYL DIPHOSPHATE REDUCTASE"/>
    <property type="match status" value="1"/>
</dbReference>
<dbReference type="Gene3D" id="3.50.50.60">
    <property type="entry name" value="FAD/NAD(P)-binding domain"/>
    <property type="match status" value="1"/>
</dbReference>